<dbReference type="EMBL" id="LCYA01000185">
    <property type="protein sequence ID" value="KWV84472.1"/>
    <property type="molecule type" value="Genomic_DNA"/>
</dbReference>
<proteinExistence type="predicted"/>
<name>A0A109LB61_PSEFL</name>
<dbReference type="InterPro" id="IPR036086">
    <property type="entry name" value="ParB/Sulfiredoxin_sf"/>
</dbReference>
<evidence type="ECO:0000313" key="2">
    <source>
        <dbReference type="Proteomes" id="UP000061348"/>
    </source>
</evidence>
<protein>
    <submittedName>
        <fullName evidence="1">ParB-like nuclease domain protein</fullName>
    </submittedName>
</protein>
<dbReference type="Gene3D" id="3.90.1530.10">
    <property type="entry name" value="Conserved hypothetical protein from pyrococcus furiosus pfu- 392566-001, ParB domain"/>
    <property type="match status" value="1"/>
</dbReference>
<evidence type="ECO:0000313" key="1">
    <source>
        <dbReference type="EMBL" id="KWV84472.1"/>
    </source>
</evidence>
<sequence>MAASKTRDIVRVKLKDLDFDPHNPRFARYFADGEQPVEQVIDRMIKAENVQELMGSIGEQGYFSGEPLLVAKDSGKLYVVEGNRRLAALKLLSGMIKPDPPLPSIENLKQEAKEVPSEVECIIFEARKEILRYLGYRHITGPKRWDSLSKARYLKQLKDTFYVGLPEDEQLRAIAKEIGSRKDYVAQMLTGLAVFDRASENDFYGLQRVKANDVDFSVLTTALSYSNISKFLGLESRTDIAAANLDGKASHDLFSWMFAQDQQGDTILGESRNLRKLSAVVANDASLDILRKDKNLAVAYLYTEGPSNAFTKTIDASLKKLNDAYVLVPTVDSFSEEHRSALSKIANLAEDLGVMITKALRKQKMERDSDA</sequence>
<dbReference type="Proteomes" id="UP000061348">
    <property type="component" value="Unassembled WGS sequence"/>
</dbReference>
<dbReference type="SUPFAM" id="SSF110849">
    <property type="entry name" value="ParB/Sulfiredoxin"/>
    <property type="match status" value="1"/>
</dbReference>
<gene>
    <name evidence="1" type="ORF">PFLmoz3_05898</name>
</gene>
<organism evidence="1 2">
    <name type="scientific">Pseudomonas fluorescens</name>
    <dbReference type="NCBI Taxonomy" id="294"/>
    <lineage>
        <taxon>Bacteria</taxon>
        <taxon>Pseudomonadati</taxon>
        <taxon>Pseudomonadota</taxon>
        <taxon>Gammaproteobacteria</taxon>
        <taxon>Pseudomonadales</taxon>
        <taxon>Pseudomonadaceae</taxon>
        <taxon>Pseudomonas</taxon>
    </lineage>
</organism>
<accession>A0A109LB61</accession>
<dbReference type="PATRIC" id="fig|294.194.peg.6525"/>
<dbReference type="AlphaFoldDB" id="A0A109LB61"/>
<comment type="caution">
    <text evidence="1">The sequence shown here is derived from an EMBL/GenBank/DDBJ whole genome shotgun (WGS) entry which is preliminary data.</text>
</comment>
<reference evidence="1 2" key="1">
    <citation type="submission" date="2015-05" db="EMBL/GenBank/DDBJ databases">
        <title>A genomic and transcriptomic approach to investigate the blue pigment phenotype in Pseudomonas fluorescens.</title>
        <authorList>
            <person name="Andreani N.A."/>
            <person name="Cardazzo B."/>
        </authorList>
    </citation>
    <scope>NUCLEOTIDE SEQUENCE [LARGE SCALE GENOMIC DNA]</scope>
    <source>
        <strain evidence="1 2">Ps_22</strain>
    </source>
</reference>